<reference evidence="2 3" key="1">
    <citation type="journal article" date="2013" name="Curr. Biol.">
        <title>Shared signatures of parasitism and phylogenomics unite Cryptomycota and microsporidia.</title>
        <authorList>
            <person name="James T.Y."/>
            <person name="Pelin A."/>
            <person name="Bonen L."/>
            <person name="Ahrendt S."/>
            <person name="Sain D."/>
            <person name="Corradi N."/>
            <person name="Stajich J.E."/>
        </authorList>
    </citation>
    <scope>NUCLEOTIDE SEQUENCE [LARGE SCALE GENOMIC DNA]</scope>
    <source>
        <strain evidence="2 3">CSF55</strain>
    </source>
</reference>
<dbReference type="HOGENOM" id="CLU_1397061_0_0_1"/>
<evidence type="ECO:0000256" key="1">
    <source>
        <dbReference type="SAM" id="SignalP"/>
    </source>
</evidence>
<name>A0A075AXM8_ROZAC</name>
<gene>
    <name evidence="2" type="ORF">O9G_004352</name>
</gene>
<keyword evidence="3" id="KW-1185">Reference proteome</keyword>
<dbReference type="AlphaFoldDB" id="A0A075AXM8"/>
<protein>
    <submittedName>
        <fullName evidence="2">Uncharacterized protein</fullName>
    </submittedName>
</protein>
<proteinExistence type="predicted"/>
<feature type="signal peptide" evidence="1">
    <location>
        <begin position="1"/>
        <end position="20"/>
    </location>
</feature>
<dbReference type="Proteomes" id="UP000030755">
    <property type="component" value="Unassembled WGS sequence"/>
</dbReference>
<keyword evidence="1" id="KW-0732">Signal</keyword>
<evidence type="ECO:0000313" key="2">
    <source>
        <dbReference type="EMBL" id="EPZ35002.1"/>
    </source>
</evidence>
<organism evidence="2 3">
    <name type="scientific">Rozella allomycis (strain CSF55)</name>
    <dbReference type="NCBI Taxonomy" id="988480"/>
    <lineage>
        <taxon>Eukaryota</taxon>
        <taxon>Fungi</taxon>
        <taxon>Fungi incertae sedis</taxon>
        <taxon>Cryptomycota</taxon>
        <taxon>Cryptomycota incertae sedis</taxon>
        <taxon>Rozella</taxon>
    </lineage>
</organism>
<feature type="chain" id="PRO_5001704893" evidence="1">
    <location>
        <begin position="21"/>
        <end position="195"/>
    </location>
</feature>
<sequence length="195" mass="22217">MCVMSFRFMTIMILASISQLLPIPPLLSVHTQREVFLGNKPATPIPNASEAVDRNTHQHLRFRMEMPMKMIAVTAEYTNKPQGFAKQENDVKNAIADDLILKKKLEQYSLEELKLLNPVVEQLVKNSKDGREAMKWLEKYDDIQKQRLRLENEMMHKSKPNLLPRSLMYGSGGAVVGAAAATSIDQLLDDKNFYI</sequence>
<accession>A0A075AXM8</accession>
<evidence type="ECO:0000313" key="3">
    <source>
        <dbReference type="Proteomes" id="UP000030755"/>
    </source>
</evidence>
<dbReference type="EMBL" id="KE560898">
    <property type="protein sequence ID" value="EPZ35002.1"/>
    <property type="molecule type" value="Genomic_DNA"/>
</dbReference>